<gene>
    <name evidence="3" type="ORF">N658DRAFT_466451</name>
</gene>
<dbReference type="PANTHER" id="PTHR37540">
    <property type="entry name" value="TRANSCRIPTION FACTOR (ACR-2), PUTATIVE-RELATED-RELATED"/>
    <property type="match status" value="1"/>
</dbReference>
<protein>
    <submittedName>
        <fullName evidence="3">Uncharacterized protein</fullName>
    </submittedName>
</protein>
<accession>A0AAN6Q9T3</accession>
<feature type="region of interest" description="Disordered" evidence="2">
    <location>
        <begin position="557"/>
        <end position="606"/>
    </location>
</feature>
<feature type="compositionally biased region" description="Polar residues" evidence="2">
    <location>
        <begin position="389"/>
        <end position="399"/>
    </location>
</feature>
<sequence>MCFIACEDGCTAHSDEVHDAIQSLKAYHARSSPPSHWDGSNPWAAQGYSAWTLVPDVAPAAISASMNMPWPVADPAQDLVQVPVSRPMTDSELLSVWVKFVSQFTASLDGNPDAANSYIKYYVPYCVNSRLLAHVAIYSTACFLSDTAHVERTDAMAHKGHVIKLLNEHIRSQLSAGDEIIAGVVQLAVAEWYVLWGNTYDLRAHLCGLRDMIKCRGGIRTLGLHGLISKLAIAADTAIALSSEILPVLRGGPEFEFEDHSHVPLRLALNTPLISTLVRFSLCVDALRIDKAVASILDDMRFLLSLVLALPEKPSAKELQKVHTTSAWIHDRTLSLPEDSPSVRRPSAACSTATSRGFSAVPEPFVSDEQQPPPHGRGNTRPRPHQSRRASSAHLSPVTQFRQPQSLSPQPPFPHLEEADYVYQTVRLAALLYSRAIKLRRPFSALVSPAEFLALWTTAWRVPLSKWRSLLGVFNFVLLPLVSCQQQQQVNDRFVRGMMNISLFQMGLDNWGVAREVMGAGLRLQGWLVGGKSSTSGDGVSSSSCSSRPFLDAQAAAGMERGGGGRRSSADDALWRGGTGIGTSPGTGGNSGRAMSAGYGGEDGIL</sequence>
<keyword evidence="1" id="KW-0539">Nucleus</keyword>
<evidence type="ECO:0000256" key="1">
    <source>
        <dbReference type="ARBA" id="ARBA00023242"/>
    </source>
</evidence>
<feature type="compositionally biased region" description="Basic residues" evidence="2">
    <location>
        <begin position="378"/>
        <end position="388"/>
    </location>
</feature>
<evidence type="ECO:0000313" key="4">
    <source>
        <dbReference type="Proteomes" id="UP001305647"/>
    </source>
</evidence>
<proteinExistence type="predicted"/>
<organism evidence="3 4">
    <name type="scientific">Parathielavia hyrcaniae</name>
    <dbReference type="NCBI Taxonomy" id="113614"/>
    <lineage>
        <taxon>Eukaryota</taxon>
        <taxon>Fungi</taxon>
        <taxon>Dikarya</taxon>
        <taxon>Ascomycota</taxon>
        <taxon>Pezizomycotina</taxon>
        <taxon>Sordariomycetes</taxon>
        <taxon>Sordariomycetidae</taxon>
        <taxon>Sordariales</taxon>
        <taxon>Chaetomiaceae</taxon>
        <taxon>Parathielavia</taxon>
    </lineage>
</organism>
<dbReference type="Proteomes" id="UP001305647">
    <property type="component" value="Unassembled WGS sequence"/>
</dbReference>
<reference evidence="3" key="1">
    <citation type="journal article" date="2023" name="Mol. Phylogenet. Evol.">
        <title>Genome-scale phylogeny and comparative genomics of the fungal order Sordariales.</title>
        <authorList>
            <person name="Hensen N."/>
            <person name="Bonometti L."/>
            <person name="Westerberg I."/>
            <person name="Brannstrom I.O."/>
            <person name="Guillou S."/>
            <person name="Cros-Aarteil S."/>
            <person name="Calhoun S."/>
            <person name="Haridas S."/>
            <person name="Kuo A."/>
            <person name="Mondo S."/>
            <person name="Pangilinan J."/>
            <person name="Riley R."/>
            <person name="LaButti K."/>
            <person name="Andreopoulos B."/>
            <person name="Lipzen A."/>
            <person name="Chen C."/>
            <person name="Yan M."/>
            <person name="Daum C."/>
            <person name="Ng V."/>
            <person name="Clum A."/>
            <person name="Steindorff A."/>
            <person name="Ohm R.A."/>
            <person name="Martin F."/>
            <person name="Silar P."/>
            <person name="Natvig D.O."/>
            <person name="Lalanne C."/>
            <person name="Gautier V."/>
            <person name="Ament-Velasquez S.L."/>
            <person name="Kruys A."/>
            <person name="Hutchinson M.I."/>
            <person name="Powell A.J."/>
            <person name="Barry K."/>
            <person name="Miller A.N."/>
            <person name="Grigoriev I.V."/>
            <person name="Debuchy R."/>
            <person name="Gladieux P."/>
            <person name="Hiltunen Thoren M."/>
            <person name="Johannesson H."/>
        </authorList>
    </citation>
    <scope>NUCLEOTIDE SEQUENCE</scope>
    <source>
        <strain evidence="3">CBS 757.83</strain>
    </source>
</reference>
<dbReference type="PANTHER" id="PTHR37540:SF9">
    <property type="entry name" value="ZN(2)-C6 FUNGAL-TYPE DOMAIN-CONTAINING PROTEIN"/>
    <property type="match status" value="1"/>
</dbReference>
<name>A0AAN6Q9T3_9PEZI</name>
<keyword evidence="4" id="KW-1185">Reference proteome</keyword>
<feature type="compositionally biased region" description="Gly residues" evidence="2">
    <location>
        <begin position="577"/>
        <end position="591"/>
    </location>
</feature>
<feature type="region of interest" description="Disordered" evidence="2">
    <location>
        <begin position="358"/>
        <end position="410"/>
    </location>
</feature>
<dbReference type="AlphaFoldDB" id="A0AAN6Q9T3"/>
<dbReference type="EMBL" id="MU863627">
    <property type="protein sequence ID" value="KAK4104345.1"/>
    <property type="molecule type" value="Genomic_DNA"/>
</dbReference>
<evidence type="ECO:0000256" key="2">
    <source>
        <dbReference type="SAM" id="MobiDB-lite"/>
    </source>
</evidence>
<evidence type="ECO:0000313" key="3">
    <source>
        <dbReference type="EMBL" id="KAK4104345.1"/>
    </source>
</evidence>
<dbReference type="InterPro" id="IPR021858">
    <property type="entry name" value="Fun_TF"/>
</dbReference>
<reference evidence="3" key="2">
    <citation type="submission" date="2023-05" db="EMBL/GenBank/DDBJ databases">
        <authorList>
            <consortium name="Lawrence Berkeley National Laboratory"/>
            <person name="Steindorff A."/>
            <person name="Hensen N."/>
            <person name="Bonometti L."/>
            <person name="Westerberg I."/>
            <person name="Brannstrom I.O."/>
            <person name="Guillou S."/>
            <person name="Cros-Aarteil S."/>
            <person name="Calhoun S."/>
            <person name="Haridas S."/>
            <person name="Kuo A."/>
            <person name="Mondo S."/>
            <person name="Pangilinan J."/>
            <person name="Riley R."/>
            <person name="Labutti K."/>
            <person name="Andreopoulos B."/>
            <person name="Lipzen A."/>
            <person name="Chen C."/>
            <person name="Yanf M."/>
            <person name="Daum C."/>
            <person name="Ng V."/>
            <person name="Clum A."/>
            <person name="Ohm R."/>
            <person name="Martin F."/>
            <person name="Silar P."/>
            <person name="Natvig D."/>
            <person name="Lalanne C."/>
            <person name="Gautier V."/>
            <person name="Ament-Velasquez S.L."/>
            <person name="Kruys A."/>
            <person name="Hutchinson M.I."/>
            <person name="Powell A.J."/>
            <person name="Barry K."/>
            <person name="Miller A.N."/>
            <person name="Grigoriev I.V."/>
            <person name="Debuchy R."/>
            <person name="Gladieux P."/>
            <person name="Thoren M.H."/>
            <person name="Johannesson H."/>
        </authorList>
    </citation>
    <scope>NUCLEOTIDE SEQUENCE</scope>
    <source>
        <strain evidence="3">CBS 757.83</strain>
    </source>
</reference>
<dbReference type="Pfam" id="PF11951">
    <property type="entry name" value="Fungal_trans_2"/>
    <property type="match status" value="1"/>
</dbReference>
<comment type="caution">
    <text evidence="3">The sequence shown here is derived from an EMBL/GenBank/DDBJ whole genome shotgun (WGS) entry which is preliminary data.</text>
</comment>